<gene>
    <name evidence="1" type="ORF">NPIL_296591</name>
</gene>
<dbReference type="EMBL" id="BMAW01079938">
    <property type="protein sequence ID" value="GFU17452.1"/>
    <property type="molecule type" value="Genomic_DNA"/>
</dbReference>
<dbReference type="OrthoDB" id="6755115at2759"/>
<accession>A0A8X6QJ86</accession>
<evidence type="ECO:0000313" key="1">
    <source>
        <dbReference type="EMBL" id="GFU17452.1"/>
    </source>
</evidence>
<comment type="caution">
    <text evidence="1">The sequence shown here is derived from an EMBL/GenBank/DDBJ whole genome shotgun (WGS) entry which is preliminary data.</text>
</comment>
<name>A0A8X6QJ86_NEPPI</name>
<organism evidence="1 2">
    <name type="scientific">Nephila pilipes</name>
    <name type="common">Giant wood spider</name>
    <name type="synonym">Nephila maculata</name>
    <dbReference type="NCBI Taxonomy" id="299642"/>
    <lineage>
        <taxon>Eukaryota</taxon>
        <taxon>Metazoa</taxon>
        <taxon>Ecdysozoa</taxon>
        <taxon>Arthropoda</taxon>
        <taxon>Chelicerata</taxon>
        <taxon>Arachnida</taxon>
        <taxon>Araneae</taxon>
        <taxon>Araneomorphae</taxon>
        <taxon>Entelegynae</taxon>
        <taxon>Araneoidea</taxon>
        <taxon>Nephilidae</taxon>
        <taxon>Nephila</taxon>
    </lineage>
</organism>
<sequence length="118" mass="13629">MIAISQRRYLTDSEIWIILGRLDVAQTHAKLVEGTGVAQSVISRIWNRFLETGSASRRPVQDRRRATMANEDRYLRLTARRHLNMNAGTPSKGCWHHNFDSICPKPAPRCRTVFIFYT</sequence>
<evidence type="ECO:0000313" key="2">
    <source>
        <dbReference type="Proteomes" id="UP000887013"/>
    </source>
</evidence>
<proteinExistence type="predicted"/>
<reference evidence="1" key="1">
    <citation type="submission" date="2020-08" db="EMBL/GenBank/DDBJ databases">
        <title>Multicomponent nature underlies the extraordinary mechanical properties of spider dragline silk.</title>
        <authorList>
            <person name="Kono N."/>
            <person name="Nakamura H."/>
            <person name="Mori M."/>
            <person name="Yoshida Y."/>
            <person name="Ohtoshi R."/>
            <person name="Malay A.D."/>
            <person name="Moran D.A.P."/>
            <person name="Tomita M."/>
            <person name="Numata K."/>
            <person name="Arakawa K."/>
        </authorList>
    </citation>
    <scope>NUCLEOTIDE SEQUENCE</scope>
</reference>
<dbReference type="AlphaFoldDB" id="A0A8X6QJ86"/>
<dbReference type="Proteomes" id="UP000887013">
    <property type="component" value="Unassembled WGS sequence"/>
</dbReference>
<keyword evidence="2" id="KW-1185">Reference proteome</keyword>
<protein>
    <submittedName>
        <fullName evidence="1">Uncharacterized protein</fullName>
    </submittedName>
</protein>